<dbReference type="OMA" id="NEQWIVI"/>
<dbReference type="PANTHER" id="PTHR19143">
    <property type="entry name" value="FIBRINOGEN/TENASCIN/ANGIOPOEITIN"/>
    <property type="match status" value="1"/>
</dbReference>
<feature type="compositionally biased region" description="Polar residues" evidence="1">
    <location>
        <begin position="69"/>
        <end position="84"/>
    </location>
</feature>
<proteinExistence type="predicted"/>
<sequence length="336" mass="37267">MLTFYTGVVESQLRTCYFGPPPEPLPGEHWMQAATREIRKRCPGTQISTGTNNGQSGQEASMSMEPKATTDQPTTEQSISTVKPTEQDDNDGTTPSIMTTASSPRYADCRDSYANGIYGGVVTIYPTQYPDGLEVSCNEQWIVIQRRNVAAENFTRSWAEYRDGFGNLGYSFWLGNEIVRQLTSDGNWELKVGLNSLDDPGSSQTVQFDDFQIVGDEYQLVASLNPSFPLGHSLTDVHTGQPFSTYDHDNDDEGNDTNCAALLKGGWWFKTCTGGVDTEDLVPSNLNGEFSYPVNYTGQDYRGMRWAGAFDGPIRPCEILIRRNHCCGITVDKPDY</sequence>
<dbReference type="InterPro" id="IPR014716">
    <property type="entry name" value="Fibrinogen_a/b/g_C_1"/>
</dbReference>
<organism evidence="3 4">
    <name type="scientific">Patiria miniata</name>
    <name type="common">Bat star</name>
    <name type="synonym">Asterina miniata</name>
    <dbReference type="NCBI Taxonomy" id="46514"/>
    <lineage>
        <taxon>Eukaryota</taxon>
        <taxon>Metazoa</taxon>
        <taxon>Echinodermata</taxon>
        <taxon>Eleutherozoa</taxon>
        <taxon>Asterozoa</taxon>
        <taxon>Asteroidea</taxon>
        <taxon>Valvatacea</taxon>
        <taxon>Valvatida</taxon>
        <taxon>Asterinidae</taxon>
        <taxon>Patiria</taxon>
    </lineage>
</organism>
<accession>A0A913ZZQ2</accession>
<dbReference type="SUPFAM" id="SSF56496">
    <property type="entry name" value="Fibrinogen C-terminal domain-like"/>
    <property type="match status" value="1"/>
</dbReference>
<dbReference type="SMART" id="SM00186">
    <property type="entry name" value="FBG"/>
    <property type="match status" value="1"/>
</dbReference>
<evidence type="ECO:0000259" key="2">
    <source>
        <dbReference type="PROSITE" id="PS51406"/>
    </source>
</evidence>
<dbReference type="AlphaFoldDB" id="A0A913ZZQ2"/>
<dbReference type="Pfam" id="PF00147">
    <property type="entry name" value="Fibrinogen_C"/>
    <property type="match status" value="1"/>
</dbReference>
<dbReference type="EnsemblMetazoa" id="XM_038201129.1">
    <property type="protein sequence ID" value="XP_038057057.1"/>
    <property type="gene ID" value="LOC119728751"/>
</dbReference>
<dbReference type="GO" id="GO:0005615">
    <property type="term" value="C:extracellular space"/>
    <property type="evidence" value="ECO:0007669"/>
    <property type="project" value="TreeGrafter"/>
</dbReference>
<feature type="domain" description="Fibrinogen C-terminal" evidence="2">
    <location>
        <begin position="100"/>
        <end position="325"/>
    </location>
</feature>
<dbReference type="InterPro" id="IPR050373">
    <property type="entry name" value="Fibrinogen_C-term_domain"/>
</dbReference>
<dbReference type="Gene3D" id="3.90.215.10">
    <property type="entry name" value="Gamma Fibrinogen, chain A, domain 1"/>
    <property type="match status" value="1"/>
</dbReference>
<reference evidence="3" key="1">
    <citation type="submission" date="2022-11" db="UniProtKB">
        <authorList>
            <consortium name="EnsemblMetazoa"/>
        </authorList>
    </citation>
    <scope>IDENTIFICATION</scope>
</reference>
<dbReference type="InterPro" id="IPR036056">
    <property type="entry name" value="Fibrinogen-like_C"/>
</dbReference>
<protein>
    <recommendedName>
        <fullName evidence="2">Fibrinogen C-terminal domain-containing protein</fullName>
    </recommendedName>
</protein>
<dbReference type="PROSITE" id="PS51406">
    <property type="entry name" value="FIBRINOGEN_C_2"/>
    <property type="match status" value="1"/>
</dbReference>
<dbReference type="InterPro" id="IPR002181">
    <property type="entry name" value="Fibrinogen_a/b/g_C_dom"/>
</dbReference>
<keyword evidence="4" id="KW-1185">Reference proteome</keyword>
<dbReference type="Gene3D" id="4.10.530.10">
    <property type="entry name" value="Gamma-fibrinogen Carboxyl Terminal Fragment, domain 2"/>
    <property type="match status" value="1"/>
</dbReference>
<feature type="compositionally biased region" description="Polar residues" evidence="1">
    <location>
        <begin position="92"/>
        <end position="103"/>
    </location>
</feature>
<evidence type="ECO:0000256" key="1">
    <source>
        <dbReference type="SAM" id="MobiDB-lite"/>
    </source>
</evidence>
<dbReference type="RefSeq" id="XP_038057057.1">
    <property type="nucleotide sequence ID" value="XM_038201129.1"/>
</dbReference>
<feature type="compositionally biased region" description="Polar residues" evidence="1">
    <location>
        <begin position="45"/>
        <end position="61"/>
    </location>
</feature>
<dbReference type="Proteomes" id="UP000887568">
    <property type="component" value="Unplaced"/>
</dbReference>
<feature type="region of interest" description="Disordered" evidence="1">
    <location>
        <begin position="42"/>
        <end position="103"/>
    </location>
</feature>
<name>A0A913ZZQ2_PATMI</name>
<evidence type="ECO:0000313" key="4">
    <source>
        <dbReference type="Proteomes" id="UP000887568"/>
    </source>
</evidence>
<dbReference type="GeneID" id="119728751"/>
<evidence type="ECO:0000313" key="3">
    <source>
        <dbReference type="EnsemblMetazoa" id="XP_038057057.1"/>
    </source>
</evidence>